<comment type="caution">
    <text evidence="2">The sequence shown here is derived from an EMBL/GenBank/DDBJ whole genome shotgun (WGS) entry which is preliminary data.</text>
</comment>
<dbReference type="AlphaFoldDB" id="A0A948TBZ9"/>
<dbReference type="Proteomes" id="UP000783796">
    <property type="component" value="Unassembled WGS sequence"/>
</dbReference>
<reference evidence="2" key="1">
    <citation type="journal article" date="2021" name="PeerJ">
        <title>Extensive microbial diversity within the chicken gut microbiome revealed by metagenomics and culture.</title>
        <authorList>
            <person name="Gilroy R."/>
            <person name="Ravi A."/>
            <person name="Getino M."/>
            <person name="Pursley I."/>
            <person name="Horton D.L."/>
            <person name="Alikhan N.F."/>
            <person name="Baker D."/>
            <person name="Gharbi K."/>
            <person name="Hall N."/>
            <person name="Watson M."/>
            <person name="Adriaenssens E.M."/>
            <person name="Foster-Nyarko E."/>
            <person name="Jarju S."/>
            <person name="Secka A."/>
            <person name="Antonio M."/>
            <person name="Oren A."/>
            <person name="Chaudhuri R.R."/>
            <person name="La Ragione R."/>
            <person name="Hildebrand F."/>
            <person name="Pallen M.J."/>
        </authorList>
    </citation>
    <scope>NUCLEOTIDE SEQUENCE</scope>
    <source>
        <strain evidence="2">G4-2901</strain>
    </source>
</reference>
<evidence type="ECO:0000313" key="2">
    <source>
        <dbReference type="EMBL" id="MBU3838176.1"/>
    </source>
</evidence>
<dbReference type="EMBL" id="JAHLFW010000068">
    <property type="protein sequence ID" value="MBU3838176.1"/>
    <property type="molecule type" value="Genomic_DNA"/>
</dbReference>
<name>A0A948TBZ9_9BACT</name>
<gene>
    <name evidence="2" type="ORF">H9777_07680</name>
</gene>
<protein>
    <submittedName>
        <fullName evidence="2">PorT family protein</fullName>
    </submittedName>
</protein>
<reference evidence="2" key="2">
    <citation type="submission" date="2021-04" db="EMBL/GenBank/DDBJ databases">
        <authorList>
            <person name="Gilroy R."/>
        </authorList>
    </citation>
    <scope>NUCLEOTIDE SEQUENCE</scope>
    <source>
        <strain evidence="2">G4-2901</strain>
    </source>
</reference>
<evidence type="ECO:0000313" key="3">
    <source>
        <dbReference type="Proteomes" id="UP000783796"/>
    </source>
</evidence>
<proteinExistence type="predicted"/>
<sequence length="227" mass="25741">MIKKIYIFIFLGILCWINITNTHAQLQEQKQNFSIGVSGGVNLGNVDFSPRIKQGYLVGPQMGFTARYISEKYFSMICGIQAEVNYSQRGWKEVIEDNSGDSYQRAMNYVEIPLMAHLAFGKEYGNGARFILNLGPQISFLLNEKETHAMPSIEKEQYGKAAENGFDYGLIGGGGMEIRTGIGHFLIEGRYYFGLSDFFNTKKKDYFSRSAHTYICGKITYLFDITK</sequence>
<dbReference type="Pfam" id="PF13568">
    <property type="entry name" value="OMP_b-brl_2"/>
    <property type="match status" value="1"/>
</dbReference>
<accession>A0A948TBZ9</accession>
<dbReference type="InterPro" id="IPR025665">
    <property type="entry name" value="Beta-barrel_OMP_2"/>
</dbReference>
<organism evidence="2 3">
    <name type="scientific">Candidatus Phocaeicola faecigallinarum</name>
    <dbReference type="NCBI Taxonomy" id="2838732"/>
    <lineage>
        <taxon>Bacteria</taxon>
        <taxon>Pseudomonadati</taxon>
        <taxon>Bacteroidota</taxon>
        <taxon>Bacteroidia</taxon>
        <taxon>Bacteroidales</taxon>
        <taxon>Bacteroidaceae</taxon>
        <taxon>Phocaeicola</taxon>
    </lineage>
</organism>
<evidence type="ECO:0000259" key="1">
    <source>
        <dbReference type="Pfam" id="PF13568"/>
    </source>
</evidence>
<feature type="domain" description="Outer membrane protein beta-barrel" evidence="1">
    <location>
        <begin position="28"/>
        <end position="200"/>
    </location>
</feature>